<accession>A0A437S6Y3</accession>
<reference evidence="6 7" key="1">
    <citation type="submission" date="2018-11" db="EMBL/GenBank/DDBJ databases">
        <title>Genome sequencing and assembly of Anaerosphaera sp. nov., GS7-6-2.</title>
        <authorList>
            <person name="Rettenmaier R."/>
            <person name="Liebl W."/>
            <person name="Zverlov V."/>
        </authorList>
    </citation>
    <scope>NUCLEOTIDE SEQUENCE [LARGE SCALE GENOMIC DNA]</scope>
    <source>
        <strain evidence="6 7">GS7-6-2</strain>
    </source>
</reference>
<dbReference type="PANTHER" id="PTHR21294:SF8">
    <property type="entry name" value="ELECTRON TRANSFER FLAVOPROTEIN SUBUNIT BETA"/>
    <property type="match status" value="1"/>
</dbReference>
<comment type="caution">
    <text evidence="6">The sequence shown here is derived from an EMBL/GenBank/DDBJ whole genome shotgun (WGS) entry which is preliminary data.</text>
</comment>
<dbReference type="GO" id="GO:0009055">
    <property type="term" value="F:electron transfer activity"/>
    <property type="evidence" value="ECO:0007669"/>
    <property type="project" value="InterPro"/>
</dbReference>
<feature type="domain" description="Electron transfer flavoprotein alpha/beta-subunit N-terminal" evidence="5">
    <location>
        <begin position="18"/>
        <end position="150"/>
    </location>
</feature>
<dbReference type="Proteomes" id="UP000288812">
    <property type="component" value="Unassembled WGS sequence"/>
</dbReference>
<evidence type="ECO:0000313" key="6">
    <source>
        <dbReference type="EMBL" id="RVU54789.1"/>
    </source>
</evidence>
<dbReference type="AlphaFoldDB" id="A0A437S6Y3"/>
<name>A0A437S6Y3_9FIRM</name>
<dbReference type="InterPro" id="IPR014729">
    <property type="entry name" value="Rossmann-like_a/b/a_fold"/>
</dbReference>
<comment type="subunit">
    <text evidence="2">Heterodimer of an alpha and a beta subunit.</text>
</comment>
<dbReference type="EMBL" id="RLIH01000006">
    <property type="protein sequence ID" value="RVU54789.1"/>
    <property type="molecule type" value="Genomic_DNA"/>
</dbReference>
<evidence type="ECO:0000256" key="3">
    <source>
        <dbReference type="ARBA" id="ARBA00022448"/>
    </source>
</evidence>
<keyword evidence="4" id="KW-0249">Electron transport</keyword>
<evidence type="ECO:0000256" key="4">
    <source>
        <dbReference type="ARBA" id="ARBA00022982"/>
    </source>
</evidence>
<evidence type="ECO:0000256" key="2">
    <source>
        <dbReference type="ARBA" id="ARBA00011355"/>
    </source>
</evidence>
<comment type="similarity">
    <text evidence="1">Belongs to the ETF beta-subunit/FixA family.</text>
</comment>
<keyword evidence="3" id="KW-0813">Transport</keyword>
<proteinExistence type="inferred from homology"/>
<dbReference type="Pfam" id="PF01012">
    <property type="entry name" value="ETF"/>
    <property type="match status" value="1"/>
</dbReference>
<dbReference type="OrthoDB" id="9804960at2"/>
<evidence type="ECO:0000313" key="7">
    <source>
        <dbReference type="Proteomes" id="UP000288812"/>
    </source>
</evidence>
<dbReference type="Gene3D" id="3.40.50.620">
    <property type="entry name" value="HUPs"/>
    <property type="match status" value="1"/>
</dbReference>
<sequence length="255" mass="28955">MNVLIILSPINKDLLEENNSLIKGDENIISEALIIKEKEKCNISSVILSKNKARSEKSLRDSMAMGVDSAYIIEGEEIDLEDPRFCAEILKTFIENYFSKLDIILIGSLFYNEDSVYVSTYISESLNIKRILYSSFFDVKGNIIYAKREIGNEEYSYSVDTPIIIQSINENTFIKNLTIAGIINAYSEKEIFEISLSELIEGEKCLENKVELNDEFYLEIEKNGELICLTGEDDNQSASNLVEILKKLVPGEIVR</sequence>
<gene>
    <name evidence="6" type="ORF">EF514_05575</name>
</gene>
<evidence type="ECO:0000256" key="1">
    <source>
        <dbReference type="ARBA" id="ARBA00007557"/>
    </source>
</evidence>
<dbReference type="InterPro" id="IPR012255">
    <property type="entry name" value="ETF_b"/>
</dbReference>
<dbReference type="PANTHER" id="PTHR21294">
    <property type="entry name" value="ELECTRON TRANSFER FLAVOPROTEIN BETA-SUBUNIT"/>
    <property type="match status" value="1"/>
</dbReference>
<dbReference type="InterPro" id="IPR014730">
    <property type="entry name" value="ETF_a/b_N"/>
</dbReference>
<organism evidence="6 7">
    <name type="scientific">Anaerosphaera multitolerans</name>
    <dbReference type="NCBI Taxonomy" id="2487351"/>
    <lineage>
        <taxon>Bacteria</taxon>
        <taxon>Bacillati</taxon>
        <taxon>Bacillota</taxon>
        <taxon>Tissierellia</taxon>
        <taxon>Tissierellales</taxon>
        <taxon>Peptoniphilaceae</taxon>
        <taxon>Anaerosphaera</taxon>
    </lineage>
</organism>
<evidence type="ECO:0000259" key="5">
    <source>
        <dbReference type="Pfam" id="PF01012"/>
    </source>
</evidence>
<protein>
    <recommendedName>
        <fullName evidence="5">Electron transfer flavoprotein alpha/beta-subunit N-terminal domain-containing protein</fullName>
    </recommendedName>
</protein>
<keyword evidence="7" id="KW-1185">Reference proteome</keyword>
<dbReference type="SUPFAM" id="SSF52402">
    <property type="entry name" value="Adenine nucleotide alpha hydrolases-like"/>
    <property type="match status" value="1"/>
</dbReference>